<proteinExistence type="predicted"/>
<evidence type="ECO:0000256" key="1">
    <source>
        <dbReference type="SAM" id="SignalP"/>
    </source>
</evidence>
<evidence type="ECO:0000313" key="2">
    <source>
        <dbReference type="EMBL" id="CAK9020349.1"/>
    </source>
</evidence>
<reference evidence="2 3" key="1">
    <citation type="submission" date="2024-02" db="EMBL/GenBank/DDBJ databases">
        <authorList>
            <person name="Chen Y."/>
            <person name="Shah S."/>
            <person name="Dougan E. K."/>
            <person name="Thang M."/>
            <person name="Chan C."/>
        </authorList>
    </citation>
    <scope>NUCLEOTIDE SEQUENCE [LARGE SCALE GENOMIC DNA]</scope>
</reference>
<name>A0ABP0K2E5_9DINO</name>
<comment type="caution">
    <text evidence="2">The sequence shown here is derived from an EMBL/GenBank/DDBJ whole genome shotgun (WGS) entry which is preliminary data.</text>
</comment>
<organism evidence="2 3">
    <name type="scientific">Durusdinium trenchii</name>
    <dbReference type="NCBI Taxonomy" id="1381693"/>
    <lineage>
        <taxon>Eukaryota</taxon>
        <taxon>Sar</taxon>
        <taxon>Alveolata</taxon>
        <taxon>Dinophyceae</taxon>
        <taxon>Suessiales</taxon>
        <taxon>Symbiodiniaceae</taxon>
        <taxon>Durusdinium</taxon>
    </lineage>
</organism>
<dbReference type="EMBL" id="CAXAMM010009435">
    <property type="protein sequence ID" value="CAK9020349.1"/>
    <property type="molecule type" value="Genomic_DNA"/>
</dbReference>
<feature type="chain" id="PRO_5046648204" evidence="1">
    <location>
        <begin position="22"/>
        <end position="725"/>
    </location>
</feature>
<accession>A0ABP0K2E5</accession>
<dbReference type="Proteomes" id="UP001642464">
    <property type="component" value="Unassembled WGS sequence"/>
</dbReference>
<gene>
    <name evidence="2" type="ORF">SCF082_LOCUS14878</name>
</gene>
<feature type="signal peptide" evidence="1">
    <location>
        <begin position="1"/>
        <end position="21"/>
    </location>
</feature>
<protein>
    <submittedName>
        <fullName evidence="2">F-box domain-containing protein</fullName>
    </submittedName>
</protein>
<evidence type="ECO:0000313" key="3">
    <source>
        <dbReference type="Proteomes" id="UP001642464"/>
    </source>
</evidence>
<sequence length="725" mass="78745">MLGFHWSFIALLGFQTVPACSREVKLLPYLLGTAPRPAKWLALKNSNERKKFRQATCSFASIGFMSNLARLTFMMRNIVNSCPQSAIDTASYQPGEEATLPVKVCLLSTTALFAALAQLARSLTVLISTCERTATVDEGCAASIETLMVPAVLFINGGIAISAACDKGAIDLPKEIEPGRRLMNPLDLPVKRQWDIAQCTVDAIDATRSVAAIGLSMDAVARNCPVNYATPFTEELSRTACTVDVSVLLTSFTRLVFYLALAVNHCSPEPERDAICLVGVAAIAAGGTTTSAGAAGTHANETLPEEDAAAAAAADAAVNNAPFNIIRRLVKRRRLRSLNRSREMERIDEIWLKLGYNLSDANASWLKEDSNPEILEIQECGVISDRFAAGMGSWHAIEGAGWRNEVLGEPMTLEEDALACQARCSGRLGCPGLPELVRAGESLSSFPEPRCAFFSYFALSGLCHLAPANATKLQPVLNFVGGPKVCEYEFKTQDGEFTQDGGDTQWPMLGQCVVFAVFLLFVSGGGLYMFSEFHKTACQAPPVRSTRLSVASKKKGHQEQNNRRWRWNGPQKRYSRRSVWGFTMCGKRAKAFSGQGRHLGRSSFDEDAEDVVEKAEEAEAVTSHGGLGLRAGRMGLASAELRKVTAIQCRRLNGLLCDTKGCVSSTKPDHLNGLVLRARETKASFIYVVDSNERERVEDAREERPLTILLGSVGQLPGCLGIRSE</sequence>
<keyword evidence="1" id="KW-0732">Signal</keyword>
<keyword evidence="3" id="KW-1185">Reference proteome</keyword>